<sequence>MSAYAVTRLAWDLEHVDGLRDRFDADPDPVLDGYALTPTERAAIVDRDAPALLAGGVNPVALRNLMVLLGAAGAQMYVRSHLGVDRTGGPA</sequence>
<accession>A0ABV6LZJ2</accession>
<organism evidence="2 3">
    <name type="scientific">Phytohabitans kaempferiae</name>
    <dbReference type="NCBI Taxonomy" id="1620943"/>
    <lineage>
        <taxon>Bacteria</taxon>
        <taxon>Bacillati</taxon>
        <taxon>Actinomycetota</taxon>
        <taxon>Actinomycetes</taxon>
        <taxon>Micromonosporales</taxon>
        <taxon>Micromonosporaceae</taxon>
    </lineage>
</organism>
<dbReference type="InterPro" id="IPR036622">
    <property type="entry name" value="LigA_sf"/>
</dbReference>
<dbReference type="InterPro" id="IPR011986">
    <property type="entry name" value="Xdiol_dOase_LigA"/>
</dbReference>
<reference evidence="2 3" key="1">
    <citation type="submission" date="2024-09" db="EMBL/GenBank/DDBJ databases">
        <authorList>
            <person name="Sun Q."/>
            <person name="Mori K."/>
        </authorList>
    </citation>
    <scope>NUCLEOTIDE SEQUENCE [LARGE SCALE GENOMIC DNA]</scope>
    <source>
        <strain evidence="2 3">TBRC 3947</strain>
    </source>
</reference>
<name>A0ABV6LZJ2_9ACTN</name>
<evidence type="ECO:0000313" key="3">
    <source>
        <dbReference type="Proteomes" id="UP001589867"/>
    </source>
</evidence>
<proteinExistence type="predicted"/>
<gene>
    <name evidence="2" type="ORF">ACFFIA_08150</name>
</gene>
<dbReference type="RefSeq" id="WP_377247899.1">
    <property type="nucleotide sequence ID" value="NZ_JBHLUH010000009.1"/>
</dbReference>
<feature type="domain" description="Extradiol ring-cleavage dioxygenase LigAB LigA subunit" evidence="1">
    <location>
        <begin position="11"/>
        <end position="77"/>
    </location>
</feature>
<dbReference type="SUPFAM" id="SSF48076">
    <property type="entry name" value="LigA subunit of an aromatic-ring-opening dioxygenase LigAB"/>
    <property type="match status" value="1"/>
</dbReference>
<dbReference type="Pfam" id="PF07746">
    <property type="entry name" value="LigA"/>
    <property type="match status" value="1"/>
</dbReference>
<evidence type="ECO:0000313" key="2">
    <source>
        <dbReference type="EMBL" id="MFC0527628.1"/>
    </source>
</evidence>
<dbReference type="Proteomes" id="UP001589867">
    <property type="component" value="Unassembled WGS sequence"/>
</dbReference>
<protein>
    <recommendedName>
        <fullName evidence="1">Extradiol ring-cleavage dioxygenase LigAB LigA subunit domain-containing protein</fullName>
    </recommendedName>
</protein>
<keyword evidence="3" id="KW-1185">Reference proteome</keyword>
<dbReference type="Gene3D" id="1.10.700.10">
    <property type="entry name" value="Dioxygenase LigAB, LigA subunit"/>
    <property type="match status" value="1"/>
</dbReference>
<comment type="caution">
    <text evidence="2">The sequence shown here is derived from an EMBL/GenBank/DDBJ whole genome shotgun (WGS) entry which is preliminary data.</text>
</comment>
<evidence type="ECO:0000259" key="1">
    <source>
        <dbReference type="Pfam" id="PF07746"/>
    </source>
</evidence>
<dbReference type="EMBL" id="JBHLUH010000009">
    <property type="protein sequence ID" value="MFC0527628.1"/>
    <property type="molecule type" value="Genomic_DNA"/>
</dbReference>